<dbReference type="PROSITE" id="PS50043">
    <property type="entry name" value="HTH_LUXR_2"/>
    <property type="match status" value="1"/>
</dbReference>
<name>A0ABS2U4P9_9ACTN</name>
<dbReference type="SUPFAM" id="SSF52540">
    <property type="entry name" value="P-loop containing nucleoside triphosphate hydrolases"/>
    <property type="match status" value="1"/>
</dbReference>
<evidence type="ECO:0000256" key="1">
    <source>
        <dbReference type="ARBA" id="ARBA00022741"/>
    </source>
</evidence>
<feature type="domain" description="HTH luxR-type" evidence="3">
    <location>
        <begin position="859"/>
        <end position="924"/>
    </location>
</feature>
<dbReference type="RefSeq" id="WP_205364120.1">
    <property type="nucleotide sequence ID" value="NZ_JADKYB010000034.1"/>
</dbReference>
<evidence type="ECO:0000256" key="2">
    <source>
        <dbReference type="ARBA" id="ARBA00022840"/>
    </source>
</evidence>
<dbReference type="SUPFAM" id="SSF46894">
    <property type="entry name" value="C-terminal effector domain of the bipartite response regulators"/>
    <property type="match status" value="1"/>
</dbReference>
<accession>A0ABS2U4P9</accession>
<dbReference type="PANTHER" id="PTHR16305:SF35">
    <property type="entry name" value="TRANSCRIPTIONAL ACTIVATOR DOMAIN"/>
    <property type="match status" value="1"/>
</dbReference>
<dbReference type="PRINTS" id="PR00038">
    <property type="entry name" value="HTHLUXR"/>
</dbReference>
<comment type="caution">
    <text evidence="4">The sequence shown here is derived from an EMBL/GenBank/DDBJ whole genome shotgun (WGS) entry which is preliminary data.</text>
</comment>
<organism evidence="4 5">
    <name type="scientific">Actinacidiphila acididurans</name>
    <dbReference type="NCBI Taxonomy" id="2784346"/>
    <lineage>
        <taxon>Bacteria</taxon>
        <taxon>Bacillati</taxon>
        <taxon>Actinomycetota</taxon>
        <taxon>Actinomycetes</taxon>
        <taxon>Kitasatosporales</taxon>
        <taxon>Streptomycetaceae</taxon>
        <taxon>Actinacidiphila</taxon>
    </lineage>
</organism>
<dbReference type="Gene3D" id="1.10.10.10">
    <property type="entry name" value="Winged helix-like DNA-binding domain superfamily/Winged helix DNA-binding domain"/>
    <property type="match status" value="1"/>
</dbReference>
<dbReference type="EMBL" id="JADKYB010000034">
    <property type="protein sequence ID" value="MBM9510312.1"/>
    <property type="molecule type" value="Genomic_DNA"/>
</dbReference>
<keyword evidence="1" id="KW-0547">Nucleotide-binding</keyword>
<protein>
    <submittedName>
        <fullName evidence="4">AAA family ATPase</fullName>
    </submittedName>
</protein>
<evidence type="ECO:0000313" key="5">
    <source>
        <dbReference type="Proteomes" id="UP000749040"/>
    </source>
</evidence>
<dbReference type="InterPro" id="IPR016032">
    <property type="entry name" value="Sig_transdc_resp-reg_C-effctor"/>
</dbReference>
<dbReference type="PANTHER" id="PTHR16305">
    <property type="entry name" value="TESTICULAR SOLUBLE ADENYLYL CYCLASE"/>
    <property type="match status" value="1"/>
</dbReference>
<dbReference type="Pfam" id="PF13191">
    <property type="entry name" value="AAA_16"/>
    <property type="match status" value="1"/>
</dbReference>
<dbReference type="InterPro" id="IPR011990">
    <property type="entry name" value="TPR-like_helical_dom_sf"/>
</dbReference>
<keyword evidence="5" id="KW-1185">Reference proteome</keyword>
<dbReference type="Gene3D" id="1.25.40.10">
    <property type="entry name" value="Tetratricopeptide repeat domain"/>
    <property type="match status" value="1"/>
</dbReference>
<dbReference type="SUPFAM" id="SSF48452">
    <property type="entry name" value="TPR-like"/>
    <property type="match status" value="1"/>
</dbReference>
<gene>
    <name evidence="4" type="ORF">ITX44_38290</name>
</gene>
<reference evidence="4 5" key="1">
    <citation type="submission" date="2021-01" db="EMBL/GenBank/DDBJ databases">
        <title>Streptomyces acididurans sp. nov., isolated from a peat swamp forest soil.</title>
        <authorList>
            <person name="Chantavorakit T."/>
            <person name="Duangmal K."/>
        </authorList>
    </citation>
    <scope>NUCLEOTIDE SEQUENCE [LARGE SCALE GENOMIC DNA]</scope>
    <source>
        <strain evidence="4 5">KK5PA1</strain>
    </source>
</reference>
<dbReference type="CDD" id="cd06170">
    <property type="entry name" value="LuxR_C_like"/>
    <property type="match status" value="1"/>
</dbReference>
<dbReference type="Proteomes" id="UP000749040">
    <property type="component" value="Unassembled WGS sequence"/>
</dbReference>
<dbReference type="InterPro" id="IPR027417">
    <property type="entry name" value="P-loop_NTPase"/>
</dbReference>
<sequence>MAGYSPAGTRTRRVPLTGRHEELRVLADLVAGVREGMSSALVLVGEAGIGKTRLLDHMAETSTDLRVVRAAGVESEARLGFAALHCLLRPFLGGLDALPAPQHQALASAFGLLAGPPADRYLVGMAALTLLADAAVEQPLLCLVDDVQWLDRESRDALAFVGRRLGAEGIGLVVAGREDLPGSGGFEGFTTLPVRGLADADAHGLLGHNVAGRLDPAVAARIVTDTGGNPLALIESADALSPAHLAGTAPLLEPLPVGARLENHFGQLVRGLPEETRTFLVLLSAAPPQDALLLWRAAGELGVPAKAADAAISAGVLTHGRGVEFRHPLIRSAVYRGADAAERRRVHAALAAVSDPVHSPERRAWHRAEATIGLDDEVAGELDTASELARARGGYAARAAFLARAAELSVADRAVRLVEAVRAHLVLGDPATAQAMLEQAEPLLVSGDPVLRARALHARATTDIYFERIGGVLSRLLAAADTVAAADPALARSMLLEGLLAALCGDHDTVREEFAAAVLASPAMRSAPPTSADLLLQGFALRLERGYEPAVPVLRAALAAMGRDGEVIEHGLRPATLALYAAEEIWDDAGGEEAARLVEAHERRIGALGALRSTLVVRSTWELRAGRFAAATACLDEAEDLAAVVGQPSPGLAFRIEMLAWSGQEARARAAADVLVRDLVTRYANGGLGDWVRNCLAVLELSLGRYAEAAAFARVAFADDNAGAVPRVLPDLVEASVRCGDHGTAKEALRRLEDRAPLAGTPWALGLLARSRALMADDDQAEAFYAESVALLGRTRVRTDLARTHLLYGEWLRRRRRRADARAELRTAHEMFAGMGAAAFAERARVELLATGERARKRTLQTEHDLTPQERRIAGLAAGGSTNAEIAARLFITRSTVEYHLNKVFRKLDITSRRQLRSVLNEEG</sequence>
<keyword evidence="2" id="KW-0067">ATP-binding</keyword>
<proteinExistence type="predicted"/>
<dbReference type="Pfam" id="PF00196">
    <property type="entry name" value="GerE"/>
    <property type="match status" value="1"/>
</dbReference>
<evidence type="ECO:0000313" key="4">
    <source>
        <dbReference type="EMBL" id="MBM9510312.1"/>
    </source>
</evidence>
<dbReference type="InterPro" id="IPR000792">
    <property type="entry name" value="Tscrpt_reg_LuxR_C"/>
</dbReference>
<dbReference type="SMART" id="SM00421">
    <property type="entry name" value="HTH_LUXR"/>
    <property type="match status" value="1"/>
</dbReference>
<evidence type="ECO:0000259" key="3">
    <source>
        <dbReference type="PROSITE" id="PS50043"/>
    </source>
</evidence>
<dbReference type="InterPro" id="IPR036388">
    <property type="entry name" value="WH-like_DNA-bd_sf"/>
</dbReference>
<dbReference type="InterPro" id="IPR041664">
    <property type="entry name" value="AAA_16"/>
</dbReference>